<sequence>MIRGLATAWQKFELTLEFYYRMKGLGIKANNFTYPFVFIACANVGGVDHGRLAHCNVVKYGLMVDGYVRHSLISMYAKCGELGCARKVFDEIADRDLVSWNSMISGCVKMGFAKGALELFEEMKRDGFKPDEMTVVSVLGACGDLGDLGLGKVVEVYVVENEMELNSYVGSALIGMYSKCGDLVSARRVFDKMGRKDLVTWNAMITGYAQSGLSDEAISLFNIMKAEGAKADKITLCGVLSACASIGALDVGKSVETYASERDLQNDIYVATALIDMYAKCGTVDHALQVFENMPFKNVVTWNTMISAFAFNGRAREAISLFNRMSEENDVITPDDVTFVGVLSACVHGGMVNEGRRFFDIMSSSFKLFPKIEHYSCMVDLLSRAGLVHEAWDFIQKMPEKPDEIVLGALLGACQKARNVDVCEKVIKLLLEIEPKNSGNYIISSQIYANSKRWDDSAKMRILMKQNGVTKIPGSSWIEIDAQLHEFHVGDNSHMNLVDIYWLLDYLYDEMKPEDYAVTKIGVKGNYKKLLLTHEAY</sequence>
<evidence type="ECO:0000256" key="1">
    <source>
        <dbReference type="ARBA" id="ARBA00022737"/>
    </source>
</evidence>
<reference evidence="3" key="1">
    <citation type="journal article" date="2022" name="Int. J. Mol. Sci.">
        <title>Draft Genome of Tanacetum Coccineum: Genomic Comparison of Closely Related Tanacetum-Family Plants.</title>
        <authorList>
            <person name="Yamashiro T."/>
            <person name="Shiraishi A."/>
            <person name="Nakayama K."/>
            <person name="Satake H."/>
        </authorList>
    </citation>
    <scope>NUCLEOTIDE SEQUENCE</scope>
</reference>
<dbReference type="InterPro" id="IPR046960">
    <property type="entry name" value="PPR_At4g14850-like_plant"/>
</dbReference>
<dbReference type="Pfam" id="PF01535">
    <property type="entry name" value="PPR"/>
    <property type="match status" value="2"/>
</dbReference>
<dbReference type="Proteomes" id="UP001151760">
    <property type="component" value="Unassembled WGS sequence"/>
</dbReference>
<dbReference type="EMBL" id="BQNB010016848">
    <property type="protein sequence ID" value="GJT56474.1"/>
    <property type="molecule type" value="Genomic_DNA"/>
</dbReference>
<keyword evidence="4" id="KW-1185">Reference proteome</keyword>
<organism evidence="3 4">
    <name type="scientific">Tanacetum coccineum</name>
    <dbReference type="NCBI Taxonomy" id="301880"/>
    <lineage>
        <taxon>Eukaryota</taxon>
        <taxon>Viridiplantae</taxon>
        <taxon>Streptophyta</taxon>
        <taxon>Embryophyta</taxon>
        <taxon>Tracheophyta</taxon>
        <taxon>Spermatophyta</taxon>
        <taxon>Magnoliopsida</taxon>
        <taxon>eudicotyledons</taxon>
        <taxon>Gunneridae</taxon>
        <taxon>Pentapetalae</taxon>
        <taxon>asterids</taxon>
        <taxon>campanulids</taxon>
        <taxon>Asterales</taxon>
        <taxon>Asteraceae</taxon>
        <taxon>Asteroideae</taxon>
        <taxon>Anthemideae</taxon>
        <taxon>Anthemidinae</taxon>
        <taxon>Tanacetum</taxon>
    </lineage>
</organism>
<proteinExistence type="predicted"/>
<dbReference type="PANTHER" id="PTHR24015">
    <property type="entry name" value="OS07G0578800 PROTEIN-RELATED"/>
    <property type="match status" value="1"/>
</dbReference>
<accession>A0ABQ5EZU8</accession>
<keyword evidence="1" id="KW-0677">Repeat</keyword>
<dbReference type="PROSITE" id="PS51375">
    <property type="entry name" value="PPR"/>
    <property type="match status" value="4"/>
</dbReference>
<gene>
    <name evidence="3" type="ORF">Tco_0991528</name>
</gene>
<dbReference type="Pfam" id="PF20431">
    <property type="entry name" value="E_motif"/>
    <property type="match status" value="1"/>
</dbReference>
<feature type="repeat" description="PPR" evidence="2">
    <location>
        <begin position="267"/>
        <end position="297"/>
    </location>
</feature>
<dbReference type="InterPro" id="IPR046848">
    <property type="entry name" value="E_motif"/>
</dbReference>
<dbReference type="Pfam" id="PF13041">
    <property type="entry name" value="PPR_2"/>
    <property type="match status" value="3"/>
</dbReference>
<dbReference type="PANTHER" id="PTHR24015:SF553">
    <property type="entry name" value="DYW DOMAIN-CONTAINING PROTEIN"/>
    <property type="match status" value="1"/>
</dbReference>
<protein>
    <submittedName>
        <fullName evidence="3">Pentatricopeptide repeat-containing protein</fullName>
    </submittedName>
</protein>
<dbReference type="InterPro" id="IPR002885">
    <property type="entry name" value="PPR_rpt"/>
</dbReference>
<feature type="repeat" description="PPR" evidence="2">
    <location>
        <begin position="96"/>
        <end position="130"/>
    </location>
</feature>
<name>A0ABQ5EZU8_9ASTR</name>
<dbReference type="InterPro" id="IPR011990">
    <property type="entry name" value="TPR-like_helical_dom_sf"/>
</dbReference>
<evidence type="ECO:0000313" key="3">
    <source>
        <dbReference type="EMBL" id="GJT56474.1"/>
    </source>
</evidence>
<reference evidence="3" key="2">
    <citation type="submission" date="2022-01" db="EMBL/GenBank/DDBJ databases">
        <authorList>
            <person name="Yamashiro T."/>
            <person name="Shiraishi A."/>
            <person name="Satake H."/>
            <person name="Nakayama K."/>
        </authorList>
    </citation>
    <scope>NUCLEOTIDE SEQUENCE</scope>
</reference>
<comment type="caution">
    <text evidence="3">The sequence shown here is derived from an EMBL/GenBank/DDBJ whole genome shotgun (WGS) entry which is preliminary data.</text>
</comment>
<dbReference type="Gene3D" id="1.25.40.10">
    <property type="entry name" value="Tetratricopeptide repeat domain"/>
    <property type="match status" value="3"/>
</dbReference>
<dbReference type="NCBIfam" id="TIGR00756">
    <property type="entry name" value="PPR"/>
    <property type="match status" value="4"/>
</dbReference>
<feature type="repeat" description="PPR" evidence="2">
    <location>
        <begin position="298"/>
        <end position="332"/>
    </location>
</feature>
<evidence type="ECO:0000313" key="4">
    <source>
        <dbReference type="Proteomes" id="UP001151760"/>
    </source>
</evidence>
<feature type="repeat" description="PPR" evidence="2">
    <location>
        <begin position="197"/>
        <end position="231"/>
    </location>
</feature>
<evidence type="ECO:0000256" key="2">
    <source>
        <dbReference type="PROSITE-ProRule" id="PRU00708"/>
    </source>
</evidence>